<dbReference type="PANTHER" id="PTHR47235">
    <property type="entry name" value="BLR6548 PROTEIN"/>
    <property type="match status" value="1"/>
</dbReference>
<evidence type="ECO:0000256" key="2">
    <source>
        <dbReference type="ARBA" id="ARBA00022729"/>
    </source>
</evidence>
<dbReference type="Proteomes" id="UP001627408">
    <property type="component" value="Unassembled WGS sequence"/>
</dbReference>
<evidence type="ECO:0000256" key="3">
    <source>
        <dbReference type="SAM" id="SignalP"/>
    </source>
</evidence>
<dbReference type="Gene3D" id="3.40.50.2300">
    <property type="match status" value="2"/>
</dbReference>
<comment type="similarity">
    <text evidence="1">Belongs to the leucine-binding protein family.</text>
</comment>
<accession>A0ABW8V023</accession>
<organism evidence="5 6">
    <name type="scientific">Tateyamaria armeniaca</name>
    <dbReference type="NCBI Taxonomy" id="2518930"/>
    <lineage>
        <taxon>Bacteria</taxon>
        <taxon>Pseudomonadati</taxon>
        <taxon>Pseudomonadota</taxon>
        <taxon>Alphaproteobacteria</taxon>
        <taxon>Rhodobacterales</taxon>
        <taxon>Roseobacteraceae</taxon>
        <taxon>Tateyamaria</taxon>
    </lineage>
</organism>
<feature type="chain" id="PRO_5046442046" evidence="3">
    <location>
        <begin position="24"/>
        <end position="387"/>
    </location>
</feature>
<sequence length="387" mass="40891">MKRFTKLAATALAATIAAAPGFAEQGITDTEVLIGSNNDLSGPFAAFGAPATKAAQLVFDEVNEAGGIHGRKIRFVVEDHAYQMPKAIQGMNKLINGDKVFAMLLSLGTPMNIAAFKLQDAKNVPNVSPLSAARQMAEPFHPLHYAGTATYYDQIRIGVTYLAEQKGADTVCAMYLPTDFGKDIKEGAESIAAETEGLTFVSETTHKPDDADFVGALQKLSADGCDIVTLALGVRQAITVSGTAKKLGLTDMSFLNSSAGFHTVMAKVPGGVTEGMYAAAGWADLLSRMDQPEVQKFFKRYTEATGEELPGTGALLGHSAAVTLVKALEAAGPDLDAKTFQAGMESLNYEDVVSGNTVTYSATDHQGADEVVISVIKDGNWVEIARQ</sequence>
<dbReference type="InterPro" id="IPR028081">
    <property type="entry name" value="Leu-bd"/>
</dbReference>
<dbReference type="PANTHER" id="PTHR47235:SF1">
    <property type="entry name" value="BLR6548 PROTEIN"/>
    <property type="match status" value="1"/>
</dbReference>
<protein>
    <submittedName>
        <fullName evidence="5">ABC transporter substrate-binding protein</fullName>
    </submittedName>
</protein>
<evidence type="ECO:0000313" key="5">
    <source>
        <dbReference type="EMBL" id="MFL4471604.1"/>
    </source>
</evidence>
<gene>
    <name evidence="5" type="ORF">ACERZ8_17610</name>
</gene>
<evidence type="ECO:0000256" key="1">
    <source>
        <dbReference type="ARBA" id="ARBA00010062"/>
    </source>
</evidence>
<dbReference type="EMBL" id="JBHDIY010000002">
    <property type="protein sequence ID" value="MFL4471604.1"/>
    <property type="molecule type" value="Genomic_DNA"/>
</dbReference>
<dbReference type="RefSeq" id="WP_407593444.1">
    <property type="nucleotide sequence ID" value="NZ_JBHDIY010000002.1"/>
</dbReference>
<name>A0ABW8V023_9RHOB</name>
<comment type="caution">
    <text evidence="5">The sequence shown here is derived from an EMBL/GenBank/DDBJ whole genome shotgun (WGS) entry which is preliminary data.</text>
</comment>
<dbReference type="SUPFAM" id="SSF53822">
    <property type="entry name" value="Periplasmic binding protein-like I"/>
    <property type="match status" value="1"/>
</dbReference>
<keyword evidence="2 3" id="KW-0732">Signal</keyword>
<reference evidence="5 6" key="1">
    <citation type="submission" date="2024-08" db="EMBL/GenBank/DDBJ databases">
        <title>Tateyamaria sp. nov., isolated from marine algae.</title>
        <authorList>
            <person name="Choi B.J."/>
            <person name="Kim J.M."/>
            <person name="Lee J.K."/>
            <person name="Choi D.G."/>
            <person name="Bayburt H."/>
            <person name="Baek J.H."/>
            <person name="Han D.M."/>
            <person name="Jeon C.O."/>
        </authorList>
    </citation>
    <scope>NUCLEOTIDE SEQUENCE [LARGE SCALE GENOMIC DNA]</scope>
    <source>
        <strain evidence="5 6">KMU-156</strain>
    </source>
</reference>
<dbReference type="InterPro" id="IPR028082">
    <property type="entry name" value="Peripla_BP_I"/>
</dbReference>
<proteinExistence type="inferred from homology"/>
<evidence type="ECO:0000313" key="6">
    <source>
        <dbReference type="Proteomes" id="UP001627408"/>
    </source>
</evidence>
<keyword evidence="6" id="KW-1185">Reference proteome</keyword>
<feature type="domain" description="Leucine-binding protein" evidence="4">
    <location>
        <begin position="32"/>
        <end position="379"/>
    </location>
</feature>
<dbReference type="CDD" id="cd06343">
    <property type="entry name" value="PBP1_ABC_ligand_binding-like"/>
    <property type="match status" value="1"/>
</dbReference>
<evidence type="ECO:0000259" key="4">
    <source>
        <dbReference type="Pfam" id="PF13458"/>
    </source>
</evidence>
<dbReference type="Pfam" id="PF13458">
    <property type="entry name" value="Peripla_BP_6"/>
    <property type="match status" value="1"/>
</dbReference>
<feature type="signal peptide" evidence="3">
    <location>
        <begin position="1"/>
        <end position="23"/>
    </location>
</feature>